<evidence type="ECO:0000256" key="1">
    <source>
        <dbReference type="ARBA" id="ARBA00022490"/>
    </source>
</evidence>
<dbReference type="GO" id="GO:0016779">
    <property type="term" value="F:nucleotidyltransferase activity"/>
    <property type="evidence" value="ECO:0007669"/>
    <property type="project" value="UniProtKB-ARBA"/>
</dbReference>
<dbReference type="InterPro" id="IPR029044">
    <property type="entry name" value="Nucleotide-diphossugar_trans"/>
</dbReference>
<evidence type="ECO:0000256" key="7">
    <source>
        <dbReference type="ARBA" id="ARBA00023150"/>
    </source>
</evidence>
<keyword evidence="5" id="KW-0460">Magnesium</keyword>
<keyword evidence="4" id="KW-0547">Nucleotide-binding</keyword>
<gene>
    <name evidence="9" type="ORF">CWE11_00680</name>
</gene>
<dbReference type="GO" id="GO:0005525">
    <property type="term" value="F:GTP binding"/>
    <property type="evidence" value="ECO:0007669"/>
    <property type="project" value="UniProtKB-KW"/>
</dbReference>
<evidence type="ECO:0000313" key="10">
    <source>
        <dbReference type="Proteomes" id="UP000288405"/>
    </source>
</evidence>
<dbReference type="InterPro" id="IPR013482">
    <property type="entry name" value="Molybde_CF_guanTrfase"/>
</dbReference>
<dbReference type="InterPro" id="IPR025877">
    <property type="entry name" value="MobA-like_NTP_Trfase"/>
</dbReference>
<dbReference type="SUPFAM" id="SSF53448">
    <property type="entry name" value="Nucleotide-diphospho-sugar transferases"/>
    <property type="match status" value="1"/>
</dbReference>
<dbReference type="OrthoDB" id="9788394at2"/>
<evidence type="ECO:0000259" key="8">
    <source>
        <dbReference type="Pfam" id="PF12804"/>
    </source>
</evidence>
<dbReference type="AlphaFoldDB" id="A0A432WRM0"/>
<evidence type="ECO:0000256" key="6">
    <source>
        <dbReference type="ARBA" id="ARBA00023134"/>
    </source>
</evidence>
<keyword evidence="3" id="KW-0479">Metal-binding</keyword>
<comment type="caution">
    <text evidence="9">The sequence shown here is derived from an EMBL/GenBank/DDBJ whole genome shotgun (WGS) entry which is preliminary data.</text>
</comment>
<proteinExistence type="predicted"/>
<protein>
    <recommendedName>
        <fullName evidence="8">MobA-like NTP transferase domain-containing protein</fullName>
    </recommendedName>
</protein>
<dbReference type="Gene3D" id="3.90.550.10">
    <property type="entry name" value="Spore Coat Polysaccharide Biosynthesis Protein SpsA, Chain A"/>
    <property type="match status" value="1"/>
</dbReference>
<accession>A0A432WRM0</accession>
<evidence type="ECO:0000256" key="3">
    <source>
        <dbReference type="ARBA" id="ARBA00022723"/>
    </source>
</evidence>
<keyword evidence="7" id="KW-0501">Molybdenum cofactor biosynthesis</keyword>
<dbReference type="GO" id="GO:0046872">
    <property type="term" value="F:metal ion binding"/>
    <property type="evidence" value="ECO:0007669"/>
    <property type="project" value="UniProtKB-KW"/>
</dbReference>
<evidence type="ECO:0000256" key="5">
    <source>
        <dbReference type="ARBA" id="ARBA00022842"/>
    </source>
</evidence>
<keyword evidence="6" id="KW-0342">GTP-binding</keyword>
<evidence type="ECO:0000313" key="9">
    <source>
        <dbReference type="EMBL" id="RUO36369.1"/>
    </source>
</evidence>
<dbReference type="PANTHER" id="PTHR19136:SF81">
    <property type="entry name" value="MOLYBDENUM COFACTOR GUANYLYLTRANSFERASE"/>
    <property type="match status" value="1"/>
</dbReference>
<sequence>MQRISGILLAGGQSRRMGRDKAWLPVPCHSTNSPPILLEFMLERLYTAGIERVAVSCNRSDLPQSIPGNILISDRGISNGPLTGIASCLDALPDGRVVIIPVDMPGLSISAIHQLMHHTGVVCYRDHALPCGIVNCTETRSLVSQRALQNGRSASVRALLDELHVEHLRCSSRDGLINTNTPEEWQQFWEQERGYDKACC</sequence>
<dbReference type="RefSeq" id="WP_126775681.1">
    <property type="nucleotide sequence ID" value="NZ_PIPM01000001.1"/>
</dbReference>
<organism evidence="9 10">
    <name type="scientific">Aliidiomarina sanyensis</name>
    <dbReference type="NCBI Taxonomy" id="1249555"/>
    <lineage>
        <taxon>Bacteria</taxon>
        <taxon>Pseudomonadati</taxon>
        <taxon>Pseudomonadota</taxon>
        <taxon>Gammaproteobacteria</taxon>
        <taxon>Alteromonadales</taxon>
        <taxon>Idiomarinaceae</taxon>
        <taxon>Aliidiomarina</taxon>
    </lineage>
</organism>
<evidence type="ECO:0000256" key="4">
    <source>
        <dbReference type="ARBA" id="ARBA00022741"/>
    </source>
</evidence>
<dbReference type="Pfam" id="PF12804">
    <property type="entry name" value="NTP_transf_3"/>
    <property type="match status" value="1"/>
</dbReference>
<keyword evidence="2" id="KW-0808">Transferase</keyword>
<reference evidence="9 10" key="1">
    <citation type="journal article" date="2011" name="Front. Microbiol.">
        <title>Genomic signatures of strain selection and enhancement in Bacillus atrophaeus var. globigii, a historical biowarfare simulant.</title>
        <authorList>
            <person name="Gibbons H.S."/>
            <person name="Broomall S.M."/>
            <person name="McNew L.A."/>
            <person name="Daligault H."/>
            <person name="Chapman C."/>
            <person name="Bruce D."/>
            <person name="Karavis M."/>
            <person name="Krepps M."/>
            <person name="McGregor P.A."/>
            <person name="Hong C."/>
            <person name="Park K.H."/>
            <person name="Akmal A."/>
            <person name="Feldman A."/>
            <person name="Lin J.S."/>
            <person name="Chang W.E."/>
            <person name="Higgs B.W."/>
            <person name="Demirev P."/>
            <person name="Lindquist J."/>
            <person name="Liem A."/>
            <person name="Fochler E."/>
            <person name="Read T.D."/>
            <person name="Tapia R."/>
            <person name="Johnson S."/>
            <person name="Bishop-Lilly K.A."/>
            <person name="Detter C."/>
            <person name="Han C."/>
            <person name="Sozhamannan S."/>
            <person name="Rosenzweig C.N."/>
            <person name="Skowronski E.W."/>
        </authorList>
    </citation>
    <scope>NUCLEOTIDE SEQUENCE [LARGE SCALE GENOMIC DNA]</scope>
    <source>
        <strain evidence="9 10">GYP-17</strain>
    </source>
</reference>
<dbReference type="Proteomes" id="UP000288405">
    <property type="component" value="Unassembled WGS sequence"/>
</dbReference>
<feature type="domain" description="MobA-like NTP transferase" evidence="8">
    <location>
        <begin position="6"/>
        <end position="126"/>
    </location>
</feature>
<evidence type="ECO:0000256" key="2">
    <source>
        <dbReference type="ARBA" id="ARBA00022679"/>
    </source>
</evidence>
<name>A0A432WRM0_9GAMM</name>
<dbReference type="GO" id="GO:0006777">
    <property type="term" value="P:Mo-molybdopterin cofactor biosynthetic process"/>
    <property type="evidence" value="ECO:0007669"/>
    <property type="project" value="UniProtKB-KW"/>
</dbReference>
<dbReference type="PANTHER" id="PTHR19136">
    <property type="entry name" value="MOLYBDENUM COFACTOR GUANYLYLTRANSFERASE"/>
    <property type="match status" value="1"/>
</dbReference>
<keyword evidence="10" id="KW-1185">Reference proteome</keyword>
<dbReference type="EMBL" id="PIPM01000001">
    <property type="protein sequence ID" value="RUO36369.1"/>
    <property type="molecule type" value="Genomic_DNA"/>
</dbReference>
<keyword evidence="1" id="KW-0963">Cytoplasm</keyword>
<dbReference type="CDD" id="cd02503">
    <property type="entry name" value="MobA"/>
    <property type="match status" value="1"/>
</dbReference>